<reference evidence="9" key="1">
    <citation type="submission" date="2019-08" db="EMBL/GenBank/DDBJ databases">
        <title>The improved chromosome-level genome for the pearl oyster Pinctada fucata martensii using PacBio sequencing and Hi-C.</title>
        <authorList>
            <person name="Zheng Z."/>
        </authorList>
    </citation>
    <scope>NUCLEOTIDE SEQUENCE</scope>
    <source>
        <strain evidence="9">ZZ-2019</strain>
        <tissue evidence="9">Adductor muscle</tissue>
    </source>
</reference>
<keyword evidence="10" id="KW-1185">Reference proteome</keyword>
<proteinExistence type="inferred from homology"/>
<dbReference type="AlphaFoldDB" id="A0AA88XX38"/>
<evidence type="ECO:0000259" key="8">
    <source>
        <dbReference type="PROSITE" id="PS50262"/>
    </source>
</evidence>
<dbReference type="Gene3D" id="1.20.1070.10">
    <property type="entry name" value="Rhodopsin 7-helix transmembrane proteins"/>
    <property type="match status" value="1"/>
</dbReference>
<protein>
    <recommendedName>
        <fullName evidence="8">G-protein coupled receptors family 1 profile domain-containing protein</fullName>
    </recommendedName>
</protein>
<keyword evidence="2" id="KW-1003">Cell membrane</keyword>
<feature type="transmembrane region" description="Helical" evidence="7">
    <location>
        <begin position="208"/>
        <end position="229"/>
    </location>
</feature>
<evidence type="ECO:0000256" key="1">
    <source>
        <dbReference type="ARBA" id="ARBA00004651"/>
    </source>
</evidence>
<evidence type="ECO:0000256" key="4">
    <source>
        <dbReference type="ARBA" id="ARBA00022989"/>
    </source>
</evidence>
<keyword evidence="4 7" id="KW-1133">Transmembrane helix</keyword>
<keyword evidence="6" id="KW-0297">G-protein coupled receptor</keyword>
<evidence type="ECO:0000256" key="5">
    <source>
        <dbReference type="ARBA" id="ARBA00023136"/>
    </source>
</evidence>
<dbReference type="PANTHER" id="PTHR22750">
    <property type="entry name" value="G-PROTEIN COUPLED RECEPTOR"/>
    <property type="match status" value="1"/>
</dbReference>
<accession>A0AA88XX38</accession>
<dbReference type="Pfam" id="PF00001">
    <property type="entry name" value="7tm_1"/>
    <property type="match status" value="1"/>
</dbReference>
<evidence type="ECO:0000256" key="7">
    <source>
        <dbReference type="SAM" id="Phobius"/>
    </source>
</evidence>
<evidence type="ECO:0000313" key="10">
    <source>
        <dbReference type="Proteomes" id="UP001186944"/>
    </source>
</evidence>
<dbReference type="PRINTS" id="PR00237">
    <property type="entry name" value="GPCRRHODOPSN"/>
</dbReference>
<feature type="transmembrane region" description="Helical" evidence="7">
    <location>
        <begin position="154"/>
        <end position="176"/>
    </location>
</feature>
<feature type="transmembrane region" description="Helical" evidence="7">
    <location>
        <begin position="38"/>
        <end position="65"/>
    </location>
</feature>
<dbReference type="GO" id="GO:0004930">
    <property type="term" value="F:G protein-coupled receptor activity"/>
    <property type="evidence" value="ECO:0007669"/>
    <property type="project" value="UniProtKB-KW"/>
</dbReference>
<comment type="caution">
    <text evidence="9">The sequence shown here is derived from an EMBL/GenBank/DDBJ whole genome shotgun (WGS) entry which is preliminary data.</text>
</comment>
<dbReference type="PROSITE" id="PS50262">
    <property type="entry name" value="G_PROTEIN_RECEP_F1_2"/>
    <property type="match status" value="1"/>
</dbReference>
<evidence type="ECO:0000256" key="3">
    <source>
        <dbReference type="ARBA" id="ARBA00022692"/>
    </source>
</evidence>
<dbReference type="Proteomes" id="UP001186944">
    <property type="component" value="Unassembled WGS sequence"/>
</dbReference>
<sequence>MSNRSHTGGGGTDDFKDTLQHAEGLVLYYLLYDYPVTISYMFINIFTLTLGIWVILLNYLVISTLLRQRDRMEVEDIYVASLAGADFLTGVLLLYNDLYININFQSAEECRFRFGLLVLVALCSGTHLAFLAFDRFIKIAKPLHYASMFSKTKAVVICSVIWLYATIIGMIPSMGWQNDYEENNNDKFNLKCTFFGTMTDEYITFTNYLFWIPVVSMLLFYLCIFKVAYKHAKVIAMQERALQPGHQETAEKQSWKFTKMISIIVGLYVLMWTPLAIVFIVHLEGYIDNMTTLDKGTVLLYTSAPAFINSLLDPIIYAIKIKSVRKRYSEVFRCCRRKSCLPRFCRRKPTSGRVAISTVPNNSFTNVTKGSKSIREKETSMTEVA</sequence>
<dbReference type="SUPFAM" id="SSF81321">
    <property type="entry name" value="Family A G protein-coupled receptor-like"/>
    <property type="match status" value="1"/>
</dbReference>
<feature type="transmembrane region" description="Helical" evidence="7">
    <location>
        <begin position="77"/>
        <end position="95"/>
    </location>
</feature>
<keyword evidence="5 7" id="KW-0472">Membrane</keyword>
<feature type="domain" description="G-protein coupled receptors family 1 profile" evidence="8">
    <location>
        <begin position="57"/>
        <end position="317"/>
    </location>
</feature>
<organism evidence="9 10">
    <name type="scientific">Pinctada imbricata</name>
    <name type="common">Atlantic pearl-oyster</name>
    <name type="synonym">Pinctada martensii</name>
    <dbReference type="NCBI Taxonomy" id="66713"/>
    <lineage>
        <taxon>Eukaryota</taxon>
        <taxon>Metazoa</taxon>
        <taxon>Spiralia</taxon>
        <taxon>Lophotrochozoa</taxon>
        <taxon>Mollusca</taxon>
        <taxon>Bivalvia</taxon>
        <taxon>Autobranchia</taxon>
        <taxon>Pteriomorphia</taxon>
        <taxon>Pterioida</taxon>
        <taxon>Pterioidea</taxon>
        <taxon>Pteriidae</taxon>
        <taxon>Pinctada</taxon>
    </lineage>
</organism>
<comment type="similarity">
    <text evidence="6">Belongs to the G-protein coupled receptor 1 family.</text>
</comment>
<comment type="subcellular location">
    <subcellularLocation>
        <location evidence="1">Cell membrane</location>
        <topology evidence="1">Multi-pass membrane protein</topology>
    </subcellularLocation>
</comment>
<keyword evidence="6" id="KW-0675">Receptor</keyword>
<gene>
    <name evidence="9" type="ORF">FSP39_018226</name>
</gene>
<evidence type="ECO:0000256" key="2">
    <source>
        <dbReference type="ARBA" id="ARBA00022475"/>
    </source>
</evidence>
<name>A0AA88XX38_PINIB</name>
<dbReference type="EMBL" id="VSWD01000009">
    <property type="protein sequence ID" value="KAK3093619.1"/>
    <property type="molecule type" value="Genomic_DNA"/>
</dbReference>
<dbReference type="PROSITE" id="PS00237">
    <property type="entry name" value="G_PROTEIN_RECEP_F1_1"/>
    <property type="match status" value="1"/>
</dbReference>
<feature type="transmembrane region" description="Helical" evidence="7">
    <location>
        <begin position="115"/>
        <end position="133"/>
    </location>
</feature>
<feature type="transmembrane region" description="Helical" evidence="7">
    <location>
        <begin position="261"/>
        <end position="283"/>
    </location>
</feature>
<dbReference type="GO" id="GO:0005886">
    <property type="term" value="C:plasma membrane"/>
    <property type="evidence" value="ECO:0007669"/>
    <property type="project" value="UniProtKB-SubCell"/>
</dbReference>
<dbReference type="InterPro" id="IPR000276">
    <property type="entry name" value="GPCR_Rhodpsn"/>
</dbReference>
<evidence type="ECO:0000313" key="9">
    <source>
        <dbReference type="EMBL" id="KAK3093619.1"/>
    </source>
</evidence>
<dbReference type="InterPro" id="IPR017452">
    <property type="entry name" value="GPCR_Rhodpsn_7TM"/>
</dbReference>
<evidence type="ECO:0000256" key="6">
    <source>
        <dbReference type="RuleBase" id="RU000688"/>
    </source>
</evidence>
<keyword evidence="6" id="KW-0807">Transducer</keyword>
<feature type="transmembrane region" description="Helical" evidence="7">
    <location>
        <begin position="298"/>
        <end position="319"/>
    </location>
</feature>
<keyword evidence="3 6" id="KW-0812">Transmembrane</keyword>